<accession>A0A939EPR9</accession>
<dbReference type="PROSITE" id="PS51387">
    <property type="entry name" value="FAD_PCMH"/>
    <property type="match status" value="1"/>
</dbReference>
<keyword evidence="1" id="KW-0285">Flavoprotein</keyword>
<gene>
    <name evidence="4" type="ORF">J0X15_11405</name>
</gene>
<dbReference type="PANTHER" id="PTHR11748">
    <property type="entry name" value="D-LACTATE DEHYDROGENASE"/>
    <property type="match status" value="1"/>
</dbReference>
<dbReference type="GO" id="GO:0071949">
    <property type="term" value="F:FAD binding"/>
    <property type="evidence" value="ECO:0007669"/>
    <property type="project" value="InterPro"/>
</dbReference>
<dbReference type="InterPro" id="IPR016164">
    <property type="entry name" value="FAD-linked_Oxase-like_C"/>
</dbReference>
<dbReference type="RefSeq" id="WP_206940751.1">
    <property type="nucleotide sequence ID" value="NZ_JAFLNF010000004.1"/>
</dbReference>
<dbReference type="EMBL" id="JAFLNF010000004">
    <property type="protein sequence ID" value="MBO0345827.1"/>
    <property type="molecule type" value="Genomic_DNA"/>
</dbReference>
<dbReference type="InterPro" id="IPR016166">
    <property type="entry name" value="FAD-bd_PCMH"/>
</dbReference>
<name>A0A939EPR9_9HYPH</name>
<dbReference type="AlphaFoldDB" id="A0A939EPR9"/>
<evidence type="ECO:0000313" key="4">
    <source>
        <dbReference type="EMBL" id="MBO0345827.1"/>
    </source>
</evidence>
<sequence length="397" mass="42155">MQETLRPTTVEEVRSAVEWAVSNETALAVRGHGSKDGLGRPVKATHAVDLTDLSGIVEYEPEELVLTVKTGTSIADVEALVTQHNQELSFEPMDLGPLLGRPAGQGSVGGVLATNLSGPRRLKAGAARDHILGMEAVSGRAEIFKAGGRVVKNVTGYDLPRAFCGSFGTLAIATTVTLKVNPRPESSATFCLRGLSEGVAVEALCRAMGSSAEVSGAAHLPDGAQVGEGPVTLLRLEGFPTSIDYRFAILHKLLGDLGTPERIGAERSEPLWRQVRDCEMISAGEAPVWKVSVAPAAGAIYVDALRKRFDVKVFYDWSGGLIWIRCEDGALHETEIRQGLAAVGGGHAMLIRARAQERLETPVFQPQPASLAALSARLKQQFDPVGILNPGRMVGSV</sequence>
<dbReference type="InterPro" id="IPR016169">
    <property type="entry name" value="FAD-bd_PCMH_sub2"/>
</dbReference>
<keyword evidence="2" id="KW-0274">FAD</keyword>
<feature type="domain" description="FAD-binding PCMH-type" evidence="3">
    <location>
        <begin position="1"/>
        <end position="183"/>
    </location>
</feature>
<dbReference type="Proteomes" id="UP000664779">
    <property type="component" value="Unassembled WGS sequence"/>
</dbReference>
<reference evidence="4" key="1">
    <citation type="submission" date="2021-03" db="EMBL/GenBank/DDBJ databases">
        <title>Roseibium sp. CAU 1637 isolated from Incheon.</title>
        <authorList>
            <person name="Kim W."/>
        </authorList>
    </citation>
    <scope>NUCLEOTIDE SEQUENCE</scope>
    <source>
        <strain evidence="4">CAU 1637</strain>
    </source>
</reference>
<protein>
    <submittedName>
        <fullName evidence="4">FAD-binding protein</fullName>
    </submittedName>
</protein>
<evidence type="ECO:0000313" key="5">
    <source>
        <dbReference type="Proteomes" id="UP000664779"/>
    </source>
</evidence>
<evidence type="ECO:0000259" key="3">
    <source>
        <dbReference type="PROSITE" id="PS51387"/>
    </source>
</evidence>
<organism evidence="4 5">
    <name type="scientific">Roseibium limicola</name>
    <dbReference type="NCBI Taxonomy" id="2816037"/>
    <lineage>
        <taxon>Bacteria</taxon>
        <taxon>Pseudomonadati</taxon>
        <taxon>Pseudomonadota</taxon>
        <taxon>Alphaproteobacteria</taxon>
        <taxon>Hyphomicrobiales</taxon>
        <taxon>Stappiaceae</taxon>
        <taxon>Roseibium</taxon>
    </lineage>
</organism>
<dbReference type="Pfam" id="PF01565">
    <property type="entry name" value="FAD_binding_4"/>
    <property type="match status" value="1"/>
</dbReference>
<dbReference type="SUPFAM" id="SSF55103">
    <property type="entry name" value="FAD-linked oxidases, C-terminal domain"/>
    <property type="match status" value="1"/>
</dbReference>
<evidence type="ECO:0000256" key="2">
    <source>
        <dbReference type="ARBA" id="ARBA00022827"/>
    </source>
</evidence>
<keyword evidence="5" id="KW-1185">Reference proteome</keyword>
<dbReference type="Gene3D" id="3.30.465.10">
    <property type="match status" value="1"/>
</dbReference>
<comment type="caution">
    <text evidence="4">The sequence shown here is derived from an EMBL/GenBank/DDBJ whole genome shotgun (WGS) entry which is preliminary data.</text>
</comment>
<dbReference type="GO" id="GO:0003824">
    <property type="term" value="F:catalytic activity"/>
    <property type="evidence" value="ECO:0007669"/>
    <property type="project" value="InterPro"/>
</dbReference>
<evidence type="ECO:0000256" key="1">
    <source>
        <dbReference type="ARBA" id="ARBA00022630"/>
    </source>
</evidence>
<dbReference type="InterPro" id="IPR006094">
    <property type="entry name" value="Oxid_FAD_bind_N"/>
</dbReference>
<proteinExistence type="predicted"/>
<dbReference type="PANTHER" id="PTHR11748:SF103">
    <property type="entry name" value="GLYCOLATE OXIDASE SUBUNIT GLCE"/>
    <property type="match status" value="1"/>
</dbReference>
<dbReference type="InterPro" id="IPR036318">
    <property type="entry name" value="FAD-bd_PCMH-like_sf"/>
</dbReference>
<dbReference type="SUPFAM" id="SSF56176">
    <property type="entry name" value="FAD-binding/transporter-associated domain-like"/>
    <property type="match status" value="1"/>
</dbReference>